<dbReference type="InterPro" id="IPR012547">
    <property type="entry name" value="PDDEXK_9"/>
</dbReference>
<evidence type="ECO:0000259" key="1">
    <source>
        <dbReference type="Pfam" id="PF09820"/>
    </source>
</evidence>
<dbReference type="OrthoDB" id="9766673at2"/>
<dbReference type="AlphaFoldDB" id="A0A0M6WGR4"/>
<evidence type="ECO:0000313" key="2">
    <source>
        <dbReference type="EMBL" id="CRL35676.1"/>
    </source>
</evidence>
<name>A0A0M6WGR4_9FIRM</name>
<dbReference type="SUPFAM" id="SSF52540">
    <property type="entry name" value="P-loop containing nucleoside triphosphate hydrolases"/>
    <property type="match status" value="1"/>
</dbReference>
<sequence>MANSLKLPVGIENFEEIRKFGFYYMDKTKLIEQLVETGGKVTLFTRPRRFGKTLNMSMLRAFFEAGADTTLFDGLYIAGNKEICEQYMGKYPVIFLSLKSVEGLSYEDARYRITELAGREAQRFSFLSESDKLSDNEKEQYQAIVALHNGKYSMDENILTSSIYILSHLLHRHYGQKTVILIDEYDVPLDKAFQNGYYREMVSLIRGLFGMALKTNDSLQFAVLTGCLRISKESIFTGFNNFEVLSVLNVPYDESFGFTDNEVEKLLDDYTFSDHYPEVKEWYDGYHFGNTDIYCPWDVIRYCKSLCADPNAMPEDFWSNSSGNAIVRRFIDKADVQTKNEIERLIAGECIEKEISLELTYDELDKNIENLWSVLFTTGYLTHQGRTESGKYRLTIPNREIKNLFIKKIREWFSDVSRNDGKKLEELSNAFLEKDPEKIEQIFGDYLWNTISIRDTAAAKEKKENFYHGILLGLLGYKATWLTKSNAESRTGYSDILVEVPDNRTGIVIELKYAENGDMDAACAKALEQIEEKDYVDRLRQDGMRNFIKYGIACFTKDCKVVVGE</sequence>
<gene>
    <name evidence="2" type="ORF">M72_24391</name>
</gene>
<dbReference type="Proteomes" id="UP000049979">
    <property type="component" value="Unassembled WGS sequence"/>
</dbReference>
<dbReference type="Pfam" id="PF09820">
    <property type="entry name" value="AAA-ATPase_like"/>
    <property type="match status" value="1"/>
</dbReference>
<protein>
    <recommendedName>
        <fullName evidence="1">AAA-ATPase-like domain-containing protein</fullName>
    </recommendedName>
</protein>
<organism evidence="2 3">
    <name type="scientific">Roseburia faecis</name>
    <dbReference type="NCBI Taxonomy" id="301302"/>
    <lineage>
        <taxon>Bacteria</taxon>
        <taxon>Bacillati</taxon>
        <taxon>Bacillota</taxon>
        <taxon>Clostridia</taxon>
        <taxon>Lachnospirales</taxon>
        <taxon>Lachnospiraceae</taxon>
        <taxon>Roseburia</taxon>
    </lineage>
</organism>
<accession>A0A0M6WGR4</accession>
<feature type="domain" description="AAA-ATPase-like" evidence="1">
    <location>
        <begin position="8"/>
        <end position="236"/>
    </location>
</feature>
<dbReference type="InterPro" id="IPR027417">
    <property type="entry name" value="P-loop_NTPase"/>
</dbReference>
<dbReference type="STRING" id="301302.ERS852420_03223"/>
<dbReference type="Pfam" id="PF08011">
    <property type="entry name" value="PDDEXK_9"/>
    <property type="match status" value="1"/>
</dbReference>
<proteinExistence type="predicted"/>
<reference evidence="3" key="1">
    <citation type="submission" date="2015-05" db="EMBL/GenBank/DDBJ databases">
        <authorList>
            <consortium name="Pathogen Informatics"/>
        </authorList>
    </citation>
    <scope>NUCLEOTIDE SEQUENCE [LARGE SCALE GENOMIC DNA]</scope>
    <source>
        <strain evidence="3">M72</strain>
    </source>
</reference>
<keyword evidence="3" id="KW-1185">Reference proteome</keyword>
<dbReference type="RefSeq" id="WP_055067400.1">
    <property type="nucleotide sequence ID" value="NZ_CP173697.1"/>
</dbReference>
<dbReference type="InterPro" id="IPR018631">
    <property type="entry name" value="AAA-ATPase-like_dom"/>
</dbReference>
<dbReference type="PANTHER" id="PTHR34825:SF1">
    <property type="entry name" value="AAA-ATPASE-LIKE DOMAIN-CONTAINING PROTEIN"/>
    <property type="match status" value="1"/>
</dbReference>
<dbReference type="EMBL" id="CVRR01000009">
    <property type="protein sequence ID" value="CRL35676.1"/>
    <property type="molecule type" value="Genomic_DNA"/>
</dbReference>
<evidence type="ECO:0000313" key="3">
    <source>
        <dbReference type="Proteomes" id="UP000049979"/>
    </source>
</evidence>
<dbReference type="PANTHER" id="PTHR34825">
    <property type="entry name" value="CONSERVED PROTEIN, WITH A WEAK D-GALACTARATE DEHYDRATASE/ALTRONATE HYDROLASE DOMAIN"/>
    <property type="match status" value="1"/>
</dbReference>